<evidence type="ECO:0000256" key="5">
    <source>
        <dbReference type="SAM" id="Phobius"/>
    </source>
</evidence>
<evidence type="ECO:0000256" key="3">
    <source>
        <dbReference type="ARBA" id="ARBA00022989"/>
    </source>
</evidence>
<evidence type="ECO:0000256" key="2">
    <source>
        <dbReference type="ARBA" id="ARBA00022692"/>
    </source>
</evidence>
<keyword evidence="7" id="KW-0808">Transferase</keyword>
<evidence type="ECO:0000313" key="7">
    <source>
        <dbReference type="EMBL" id="TVY43262.1"/>
    </source>
</evidence>
<dbReference type="EMBL" id="QGMJ01000070">
    <property type="protein sequence ID" value="TVY43262.1"/>
    <property type="molecule type" value="Genomic_DNA"/>
</dbReference>
<keyword evidence="2 5" id="KW-0812">Transmembrane</keyword>
<accession>A0A8H8UFM9</accession>
<feature type="transmembrane region" description="Helical" evidence="5">
    <location>
        <begin position="215"/>
        <end position="241"/>
    </location>
</feature>
<dbReference type="Pfam" id="PF13813">
    <property type="entry name" value="MBOAT_2"/>
    <property type="match status" value="1"/>
</dbReference>
<feature type="transmembrane region" description="Helical" evidence="5">
    <location>
        <begin position="12"/>
        <end position="31"/>
    </location>
</feature>
<keyword evidence="8" id="KW-1185">Reference proteome</keyword>
<comment type="subcellular location">
    <subcellularLocation>
        <location evidence="1">Membrane</location>
        <topology evidence="1">Multi-pass membrane protein</topology>
    </subcellularLocation>
</comment>
<dbReference type="AlphaFoldDB" id="A0A8H8UFM9"/>
<feature type="transmembrane region" description="Helical" evidence="5">
    <location>
        <begin position="37"/>
        <end position="54"/>
    </location>
</feature>
<dbReference type="OrthoDB" id="1077582at2759"/>
<dbReference type="GO" id="GO:0016740">
    <property type="term" value="F:transferase activity"/>
    <property type="evidence" value="ECO:0007669"/>
    <property type="project" value="UniProtKB-KW"/>
</dbReference>
<evidence type="ECO:0000259" key="6">
    <source>
        <dbReference type="Pfam" id="PF13813"/>
    </source>
</evidence>
<proteinExistence type="predicted"/>
<dbReference type="GO" id="GO:0016020">
    <property type="term" value="C:membrane"/>
    <property type="evidence" value="ECO:0007669"/>
    <property type="project" value="UniProtKB-SubCell"/>
</dbReference>
<keyword evidence="4 5" id="KW-0472">Membrane</keyword>
<feature type="non-terminal residue" evidence="7">
    <location>
        <position position="1"/>
    </location>
</feature>
<comment type="caution">
    <text evidence="7">The sequence shown here is derived from an EMBL/GenBank/DDBJ whole genome shotgun (WGS) entry which is preliminary data.</text>
</comment>
<feature type="domain" description="Wax synthase" evidence="6">
    <location>
        <begin position="247"/>
        <end position="334"/>
    </location>
</feature>
<feature type="transmembrane region" description="Helical" evidence="5">
    <location>
        <begin position="299"/>
        <end position="316"/>
    </location>
</feature>
<feature type="transmembrane region" description="Helical" evidence="5">
    <location>
        <begin position="366"/>
        <end position="389"/>
    </location>
</feature>
<dbReference type="Proteomes" id="UP000462212">
    <property type="component" value="Unassembled WGS sequence"/>
</dbReference>
<protein>
    <submittedName>
        <fullName evidence="7">Acetyltransferase</fullName>
    </submittedName>
</protein>
<sequence length="398" mass="44743">MAVDYLDPFNTTNPFVAFLLEIITVVLILGFVKPSSIIRLAVLPFIVGCTYSILTNAKNYMRLPWAAIFSAQGTSHVLNYIEIGLLSKWNFEARGPISLLEKRTTNGVGKEGTTWERLCFGFNSTISNRDLNKPFEVKNTPYFSDKDHGYVPSRAKFLVWTILRFVACYLVLDLIESQPAPPNADEVFALRSIPVFRRLGEISIEEVFIHTIVSFVFWVMVYAILGCLYSSVAIIAVGSGLSEVAEWRPIMGSLSEASDCLRVLRKFWHQLTRKMNTGPANFIADAVLKLPKGSLISRYSKIFLVFFISGVMHSIYELGGPMSVDPYGPWIFFCTQVIGILLEDGVQAMYRSLTGTVRSDTLPPLWIRIVGYVWVGAFLLFWSTPVWAFPAALFPKPE</sequence>
<organism evidence="7 8">
    <name type="scientific">Lachnellula subtilissima</name>
    <dbReference type="NCBI Taxonomy" id="602034"/>
    <lineage>
        <taxon>Eukaryota</taxon>
        <taxon>Fungi</taxon>
        <taxon>Dikarya</taxon>
        <taxon>Ascomycota</taxon>
        <taxon>Pezizomycotina</taxon>
        <taxon>Leotiomycetes</taxon>
        <taxon>Helotiales</taxon>
        <taxon>Lachnaceae</taxon>
        <taxon>Lachnellula</taxon>
    </lineage>
</organism>
<dbReference type="InterPro" id="IPR032805">
    <property type="entry name" value="Wax_synthase_dom"/>
</dbReference>
<evidence type="ECO:0000256" key="4">
    <source>
        <dbReference type="ARBA" id="ARBA00023136"/>
    </source>
</evidence>
<evidence type="ECO:0000313" key="8">
    <source>
        <dbReference type="Proteomes" id="UP000462212"/>
    </source>
</evidence>
<evidence type="ECO:0000256" key="1">
    <source>
        <dbReference type="ARBA" id="ARBA00004141"/>
    </source>
</evidence>
<reference evidence="7 8" key="1">
    <citation type="submission" date="2018-05" db="EMBL/GenBank/DDBJ databases">
        <title>Genome sequencing and assembly of the regulated plant pathogen Lachnellula willkommii and related sister species for the development of diagnostic species identification markers.</title>
        <authorList>
            <person name="Giroux E."/>
            <person name="Bilodeau G."/>
        </authorList>
    </citation>
    <scope>NUCLEOTIDE SEQUENCE [LARGE SCALE GENOMIC DNA]</scope>
    <source>
        <strain evidence="7 8">CBS 197.66</strain>
    </source>
</reference>
<gene>
    <name evidence="7" type="primary">ataH</name>
    <name evidence="7" type="ORF">LSUB1_G000904</name>
</gene>
<feature type="transmembrane region" description="Helical" evidence="5">
    <location>
        <begin position="328"/>
        <end position="346"/>
    </location>
</feature>
<keyword evidence="3 5" id="KW-1133">Transmembrane helix</keyword>
<name>A0A8H8UFM9_9HELO</name>